<feature type="chain" id="PRO_5044246878" description="Lipoprotein" evidence="2">
    <location>
        <begin position="31"/>
        <end position="243"/>
    </location>
</feature>
<feature type="region of interest" description="Disordered" evidence="1">
    <location>
        <begin position="30"/>
        <end position="142"/>
    </location>
</feature>
<dbReference type="EMBL" id="CP165727">
    <property type="protein sequence ID" value="XDV62504.1"/>
    <property type="molecule type" value="Genomic_DNA"/>
</dbReference>
<organism evidence="3">
    <name type="scientific">Streptomyces sp. R33</name>
    <dbReference type="NCBI Taxonomy" id="3238629"/>
    <lineage>
        <taxon>Bacteria</taxon>
        <taxon>Bacillati</taxon>
        <taxon>Actinomycetota</taxon>
        <taxon>Actinomycetes</taxon>
        <taxon>Kitasatosporales</taxon>
        <taxon>Streptomycetaceae</taxon>
        <taxon>Streptomyces</taxon>
    </lineage>
</organism>
<protein>
    <recommendedName>
        <fullName evidence="4">Lipoprotein</fullName>
    </recommendedName>
</protein>
<gene>
    <name evidence="3" type="ORF">AB5J51_05940</name>
</gene>
<feature type="signal peptide" evidence="2">
    <location>
        <begin position="1"/>
        <end position="30"/>
    </location>
</feature>
<feature type="compositionally biased region" description="Low complexity" evidence="1">
    <location>
        <begin position="119"/>
        <end position="128"/>
    </location>
</feature>
<sequence length="243" mass="24897">MTRTAVSMAGRAAVAGLLCAVLAACGTRHAGEAAAPPAPVKETCGLDRSTGGSGTGLPDPPTEEQGGGYAGPPTDQETGSYAGPPTDEETGGYAGPPTDQETGGPAGPPTDQETGGYAGPPTDQDTGAPDPPTDGDITNGAGPCGGAGWFDMTRDFNAYYAERRSRADQFLPEQAVKEARVRKGRDAGEAIVTFTTRAVGKGLAEDGRRVAQVFVSWRQQVYGDHGTVSVRTPDGEVVTTEPW</sequence>
<evidence type="ECO:0000256" key="2">
    <source>
        <dbReference type="SAM" id="SignalP"/>
    </source>
</evidence>
<evidence type="ECO:0008006" key="4">
    <source>
        <dbReference type="Google" id="ProtNLM"/>
    </source>
</evidence>
<dbReference type="AlphaFoldDB" id="A0AB39XY60"/>
<name>A0AB39XY60_9ACTN</name>
<accession>A0AB39XY60</accession>
<dbReference type="RefSeq" id="WP_159047336.1">
    <property type="nucleotide sequence ID" value="NZ_CP165727.1"/>
</dbReference>
<dbReference type="PROSITE" id="PS51257">
    <property type="entry name" value="PROKAR_LIPOPROTEIN"/>
    <property type="match status" value="1"/>
</dbReference>
<keyword evidence="2" id="KW-0732">Signal</keyword>
<evidence type="ECO:0000313" key="3">
    <source>
        <dbReference type="EMBL" id="XDV62504.1"/>
    </source>
</evidence>
<reference evidence="3" key="1">
    <citation type="submission" date="2024-08" db="EMBL/GenBank/DDBJ databases">
        <authorList>
            <person name="Yu S.T."/>
        </authorList>
    </citation>
    <scope>NUCLEOTIDE SEQUENCE</scope>
    <source>
        <strain evidence="3">R33</strain>
    </source>
</reference>
<evidence type="ECO:0000256" key="1">
    <source>
        <dbReference type="SAM" id="MobiDB-lite"/>
    </source>
</evidence>
<proteinExistence type="predicted"/>